<dbReference type="EMBL" id="LHXJ01000036">
    <property type="protein sequence ID" value="KXA90836.1"/>
    <property type="molecule type" value="Genomic_DNA"/>
</dbReference>
<sequence length="168" mass="19570">MKDSLKGTAQDRVARKLRGDVEKIVEERDGRISVRFKGRNFERPHRPEVETFPKKEPEEEGKLIMIKVEYHDIGQGKVSVTLNAYYFRPEEEKLLQYCYDPPTEPSLRVIHEDPWAGNEEQFEVLRRAHEEHYDHHEVAYLNPEPVPGGEGSESRRSGFMDAAPKKPK</sequence>
<evidence type="ECO:0000313" key="3">
    <source>
        <dbReference type="Proteomes" id="UP000070163"/>
    </source>
</evidence>
<dbReference type="Proteomes" id="UP000070163">
    <property type="component" value="Unassembled WGS sequence"/>
</dbReference>
<dbReference type="AlphaFoldDB" id="A0A133U9K1"/>
<protein>
    <submittedName>
        <fullName evidence="2">Uncharacterized protein</fullName>
    </submittedName>
</protein>
<gene>
    <name evidence="2" type="ORF">AKJ57_03560</name>
</gene>
<accession>A0A133U9K1</accession>
<feature type="region of interest" description="Disordered" evidence="1">
    <location>
        <begin position="137"/>
        <end position="168"/>
    </location>
</feature>
<comment type="caution">
    <text evidence="2">The sequence shown here is derived from an EMBL/GenBank/DDBJ whole genome shotgun (WGS) entry which is preliminary data.</text>
</comment>
<name>A0A133U9K1_9EURY</name>
<evidence type="ECO:0000256" key="1">
    <source>
        <dbReference type="SAM" id="MobiDB-lite"/>
    </source>
</evidence>
<reference evidence="2 3" key="1">
    <citation type="journal article" date="2016" name="Sci. Rep.">
        <title>Metabolic traits of an uncultured archaeal lineage -MSBL1- from brine pools of the Red Sea.</title>
        <authorList>
            <person name="Mwirichia R."/>
            <person name="Alam I."/>
            <person name="Rashid M."/>
            <person name="Vinu M."/>
            <person name="Ba-Alawi W."/>
            <person name="Anthony Kamau A."/>
            <person name="Kamanda Ngugi D."/>
            <person name="Goker M."/>
            <person name="Klenk H.P."/>
            <person name="Bajic V."/>
            <person name="Stingl U."/>
        </authorList>
    </citation>
    <scope>NUCLEOTIDE SEQUENCE [LARGE SCALE GENOMIC DNA]</scope>
    <source>
        <strain evidence="2">SCGC-AAA259A05</strain>
    </source>
</reference>
<evidence type="ECO:0000313" key="2">
    <source>
        <dbReference type="EMBL" id="KXA90836.1"/>
    </source>
</evidence>
<keyword evidence="3" id="KW-1185">Reference proteome</keyword>
<organism evidence="2 3">
    <name type="scientific">candidate division MSBL1 archaeon SCGC-AAA259A05</name>
    <dbReference type="NCBI Taxonomy" id="1698259"/>
    <lineage>
        <taxon>Archaea</taxon>
        <taxon>Methanobacteriati</taxon>
        <taxon>Methanobacteriota</taxon>
        <taxon>candidate division MSBL1</taxon>
    </lineage>
</organism>
<proteinExistence type="predicted"/>